<gene>
    <name evidence="1" type="ORF">MM415B00713_0003</name>
</gene>
<evidence type="ECO:0000313" key="1">
    <source>
        <dbReference type="EMBL" id="QJA62833.1"/>
    </source>
</evidence>
<dbReference type="EMBL" id="MT141483">
    <property type="protein sequence ID" value="QJA62833.1"/>
    <property type="molecule type" value="Genomic_DNA"/>
</dbReference>
<protein>
    <recommendedName>
        <fullName evidence="2">Portal protein</fullName>
    </recommendedName>
</protein>
<sequence>MPHILMGDHAKSGSITDIRSKDLGYEYPDDLNLRPGSPLHEFLKKEIMDRAQESRNEMEKRFDSWGEIDKSLTAYIKLSDAEKVIKNKDKTDQKPLSIVFPYSYSVLETVLTYLLMAFGQEPILRYEGVSPEDTIGAILLEKVIALQCNKSKVILNLHTMNRDGIAYGIGPVAPYWNERWGERTVKVPDDNVFGSGFRKEVQEMMLFEGNALMNIDPYLYLPDPNVPVDRIQDGAFVGWVDIDNYLGLLEEEYNSQDTFNVRYLEGLMSKYSIFAEKDSKRREFIGGHRLEHTDITKRVDKINMYINIIPKEWKLSTREYPQKWFFQLAADEVIIKAKPLGLDHNMYPIAVAAPEFDGYSVTPISRLEVLGGLQKVLNWMFNSHVANVRKAINDMLVVDPYLINIEDLKTPEPGKLIRMRRPAWGKGVKDAVMQLGVTDITANNIKDSALILQWMQEIGGADKSALSGSVRTGGPERLTGQEFQGARSGALSRMERIARVVGLQSMQDIGYMFASHTQQLMSQDTYIKSAGRWQEDLMKEYGPNAKKLRVSPFDILIDYDVMVRDGSIPGGNFSQAWVKMFELLGKHPLLSQRVDVYRVFLHIARNMGAKNAHEFENVQAQIMPNDQVNQQVQQGNMIPMGGMGGV</sequence>
<organism evidence="1">
    <name type="scientific">viral metagenome</name>
    <dbReference type="NCBI Taxonomy" id="1070528"/>
    <lineage>
        <taxon>unclassified sequences</taxon>
        <taxon>metagenomes</taxon>
        <taxon>organismal metagenomes</taxon>
    </lineage>
</organism>
<evidence type="ECO:0008006" key="2">
    <source>
        <dbReference type="Google" id="ProtNLM"/>
    </source>
</evidence>
<proteinExistence type="predicted"/>
<reference evidence="1" key="1">
    <citation type="submission" date="2020-03" db="EMBL/GenBank/DDBJ databases">
        <title>The deep terrestrial virosphere.</title>
        <authorList>
            <person name="Holmfeldt K."/>
            <person name="Nilsson E."/>
            <person name="Simone D."/>
            <person name="Lopez-Fernandez M."/>
            <person name="Wu X."/>
            <person name="de Brujin I."/>
            <person name="Lundin D."/>
            <person name="Andersson A."/>
            <person name="Bertilsson S."/>
            <person name="Dopson M."/>
        </authorList>
    </citation>
    <scope>NUCLEOTIDE SEQUENCE</scope>
    <source>
        <strain evidence="1">MM415B00713</strain>
    </source>
</reference>
<name>A0A6M3IZ38_9ZZZZ</name>
<accession>A0A6M3IZ38</accession>
<dbReference type="AlphaFoldDB" id="A0A6M3IZ38"/>